<dbReference type="Proteomes" id="UP000005508">
    <property type="component" value="Unassembled WGS sequence"/>
</dbReference>
<protein>
    <submittedName>
        <fullName evidence="1">Uncharacterized protein</fullName>
    </submittedName>
</protein>
<gene>
    <name evidence="1" type="ORF">SC1083_1879</name>
</gene>
<accession>G4AAK6</accession>
<dbReference type="PATRIC" id="fig|907488.3.peg.1849"/>
<comment type="caution">
    <text evidence="1">The sequence shown here is derived from an EMBL/GenBank/DDBJ whole genome shotgun (WGS) entry which is preliminary data.</text>
</comment>
<name>G4AAK6_AGGAC</name>
<proteinExistence type="predicted"/>
<reference evidence="1 2" key="1">
    <citation type="submission" date="2010-10" db="EMBL/GenBank/DDBJ databases">
        <authorList>
            <person name="Chen C."/>
            <person name="Kittichotirat W."/>
            <person name="Asikainen S."/>
            <person name="Bumgarner R."/>
        </authorList>
    </citation>
    <scope>NUCLEOTIDE SEQUENCE [LARGE SCALE GENOMIC DNA]</scope>
    <source>
        <strain evidence="1 2">SC1083</strain>
    </source>
</reference>
<evidence type="ECO:0000313" key="2">
    <source>
        <dbReference type="Proteomes" id="UP000005508"/>
    </source>
</evidence>
<sequence>MTSREQLLKKQHELDVLMTAWMAEKKKNEVVTFQRSNGDIIEHHPDGKIRVIEYAK</sequence>
<organism evidence="1 2">
    <name type="scientific">Aggregatibacter actinomycetemcomitans serotype e str. SC1083</name>
    <dbReference type="NCBI Taxonomy" id="907488"/>
    <lineage>
        <taxon>Bacteria</taxon>
        <taxon>Pseudomonadati</taxon>
        <taxon>Pseudomonadota</taxon>
        <taxon>Gammaproteobacteria</taxon>
        <taxon>Pasteurellales</taxon>
        <taxon>Pasteurellaceae</taxon>
        <taxon>Aggregatibacter</taxon>
    </lineage>
</organism>
<dbReference type="AlphaFoldDB" id="G4AAK6"/>
<dbReference type="EMBL" id="AEJM01000037">
    <property type="protein sequence ID" value="EGY32863.1"/>
    <property type="molecule type" value="Genomic_DNA"/>
</dbReference>
<dbReference type="RefSeq" id="WP_005558941.1">
    <property type="nucleotide sequence ID" value="NZ_AEJM01000037.1"/>
</dbReference>
<evidence type="ECO:0000313" key="1">
    <source>
        <dbReference type="EMBL" id="EGY32863.1"/>
    </source>
</evidence>